<dbReference type="SUPFAM" id="SSF48403">
    <property type="entry name" value="Ankyrin repeat"/>
    <property type="match status" value="1"/>
</dbReference>
<dbReference type="PANTHER" id="PTHR13954">
    <property type="entry name" value="IRE1-RELATED"/>
    <property type="match status" value="1"/>
</dbReference>
<dbReference type="Pfam" id="PF12796">
    <property type="entry name" value="Ank_2"/>
    <property type="match status" value="1"/>
</dbReference>
<dbReference type="PROSITE" id="PS00108">
    <property type="entry name" value="PROTEIN_KINASE_ST"/>
    <property type="match status" value="1"/>
</dbReference>
<accession>A0ABQ9ZPU0</accession>
<dbReference type="InterPro" id="IPR017441">
    <property type="entry name" value="Protein_kinase_ATP_BS"/>
</dbReference>
<dbReference type="PIRSF" id="PIRSF000654">
    <property type="entry name" value="Integrin-linked_kinase"/>
    <property type="match status" value="1"/>
</dbReference>
<evidence type="ECO:0000256" key="3">
    <source>
        <dbReference type="PROSITE-ProRule" id="PRU00023"/>
    </source>
</evidence>
<dbReference type="EMBL" id="JAOYFB010000004">
    <property type="protein sequence ID" value="KAK4014947.1"/>
    <property type="molecule type" value="Genomic_DNA"/>
</dbReference>
<evidence type="ECO:0000256" key="5">
    <source>
        <dbReference type="RuleBase" id="RU000304"/>
    </source>
</evidence>
<dbReference type="PROSITE" id="PS50011">
    <property type="entry name" value="PROTEIN_KINASE_DOM"/>
    <property type="match status" value="1"/>
</dbReference>
<keyword evidence="5" id="KW-0418">Kinase</keyword>
<dbReference type="InterPro" id="IPR045133">
    <property type="entry name" value="IRE1/2-like"/>
</dbReference>
<dbReference type="InterPro" id="IPR000719">
    <property type="entry name" value="Prot_kinase_dom"/>
</dbReference>
<evidence type="ECO:0000313" key="8">
    <source>
        <dbReference type="Proteomes" id="UP001234178"/>
    </source>
</evidence>
<dbReference type="Proteomes" id="UP001234178">
    <property type="component" value="Unassembled WGS sequence"/>
</dbReference>
<organism evidence="7 8">
    <name type="scientific">Daphnia magna</name>
    <dbReference type="NCBI Taxonomy" id="35525"/>
    <lineage>
        <taxon>Eukaryota</taxon>
        <taxon>Metazoa</taxon>
        <taxon>Ecdysozoa</taxon>
        <taxon>Arthropoda</taxon>
        <taxon>Crustacea</taxon>
        <taxon>Branchiopoda</taxon>
        <taxon>Diplostraca</taxon>
        <taxon>Cladocera</taxon>
        <taxon>Anomopoda</taxon>
        <taxon>Daphniidae</taxon>
        <taxon>Daphnia</taxon>
    </lineage>
</organism>
<dbReference type="SUPFAM" id="SSF56112">
    <property type="entry name" value="Protein kinase-like (PK-like)"/>
    <property type="match status" value="1"/>
</dbReference>
<dbReference type="InterPro" id="IPR002110">
    <property type="entry name" value="Ankyrin_rpt"/>
</dbReference>
<dbReference type="Gene3D" id="1.10.510.10">
    <property type="entry name" value="Transferase(Phosphotransferase) domain 1"/>
    <property type="match status" value="1"/>
</dbReference>
<evidence type="ECO:0000256" key="2">
    <source>
        <dbReference type="ARBA" id="ARBA00022840"/>
    </source>
</evidence>
<keyword evidence="1 4" id="KW-0547">Nucleotide-binding</keyword>
<dbReference type="InterPro" id="IPR036770">
    <property type="entry name" value="Ankyrin_rpt-contain_sf"/>
</dbReference>
<dbReference type="PROSITE" id="PS50088">
    <property type="entry name" value="ANK_REPEAT"/>
    <property type="match status" value="1"/>
</dbReference>
<sequence length="472" mass="53681">MNAKGNDGCNALHHLCENNSCANLVDAIRILILCGIDVNVKVNDGSNALHYLCQYYSGPNLTDAIQLLIQSRIDVQRKSNDGSNALHYLCRYNSSSNLTDAIKLLIEKGIDAKEKDNEGSNAAHYLNQYCKRSNLTNAIQILIDNGIDKTEKDKNGRTISDYLNEDTLKKKMEIEFARNAFLGGGGYGSVFKGKLGNRQVAVKRVELHRVNSKEEALMLQLDHPNIVKLLLCERDDNFWYYALELCDASLDKLFLKSDNPKRYNGAMPRRVDVFIQLASGLEHIHSQGFTHRDVKPQNILISKGHDNVDVITIKWADFGQSRTVNERGTFTMGSKIKGTETWFAPELLKLWMLNENCRGDVRSDVFALALVFGWLFLYGENLYGSSPYEIEKNIIRKDPINMPKIDSKLRDLYENDLLTKMLEDEPENRISSADVVKQLKSIKEKVLPILFKSIYQLFTRQFILFSLVETIL</sequence>
<evidence type="ECO:0000256" key="4">
    <source>
        <dbReference type="PROSITE-ProRule" id="PRU10141"/>
    </source>
</evidence>
<keyword evidence="2 4" id="KW-0067">ATP-binding</keyword>
<protein>
    <recommendedName>
        <fullName evidence="6">Protein kinase domain-containing protein</fullName>
    </recommendedName>
</protein>
<gene>
    <name evidence="7" type="ORF">OUZ56_027459</name>
</gene>
<evidence type="ECO:0000313" key="7">
    <source>
        <dbReference type="EMBL" id="KAK4014947.1"/>
    </source>
</evidence>
<dbReference type="PROSITE" id="PS00107">
    <property type="entry name" value="PROTEIN_KINASE_ATP"/>
    <property type="match status" value="1"/>
</dbReference>
<dbReference type="SMART" id="SM00220">
    <property type="entry name" value="S_TKc"/>
    <property type="match status" value="1"/>
</dbReference>
<dbReference type="SMART" id="SM00248">
    <property type="entry name" value="ANK"/>
    <property type="match status" value="4"/>
</dbReference>
<name>A0ABQ9ZPU0_9CRUS</name>
<dbReference type="Gene3D" id="3.30.200.20">
    <property type="entry name" value="Phosphorylase Kinase, domain 1"/>
    <property type="match status" value="1"/>
</dbReference>
<comment type="caution">
    <text evidence="7">The sequence shown here is derived from an EMBL/GenBank/DDBJ whole genome shotgun (WGS) entry which is preliminary data.</text>
</comment>
<dbReference type="Gene3D" id="1.25.40.20">
    <property type="entry name" value="Ankyrin repeat-containing domain"/>
    <property type="match status" value="2"/>
</dbReference>
<dbReference type="InterPro" id="IPR008271">
    <property type="entry name" value="Ser/Thr_kinase_AS"/>
</dbReference>
<dbReference type="InterPro" id="IPR011009">
    <property type="entry name" value="Kinase-like_dom_sf"/>
</dbReference>
<proteinExistence type="inferred from homology"/>
<dbReference type="Pfam" id="PF00069">
    <property type="entry name" value="Pkinase"/>
    <property type="match status" value="1"/>
</dbReference>
<reference evidence="7 8" key="1">
    <citation type="journal article" date="2023" name="Nucleic Acids Res.">
        <title>The hologenome of Daphnia magna reveals possible DNA methylation and microbiome-mediated evolution of the host genome.</title>
        <authorList>
            <person name="Chaturvedi A."/>
            <person name="Li X."/>
            <person name="Dhandapani V."/>
            <person name="Marshall H."/>
            <person name="Kissane S."/>
            <person name="Cuenca-Cambronero M."/>
            <person name="Asole G."/>
            <person name="Calvet F."/>
            <person name="Ruiz-Romero M."/>
            <person name="Marangio P."/>
            <person name="Guigo R."/>
            <person name="Rago D."/>
            <person name="Mirbahai L."/>
            <person name="Eastwood N."/>
            <person name="Colbourne J.K."/>
            <person name="Zhou J."/>
            <person name="Mallon E."/>
            <person name="Orsini L."/>
        </authorList>
    </citation>
    <scope>NUCLEOTIDE SEQUENCE [LARGE SCALE GENOMIC DNA]</scope>
    <source>
        <strain evidence="7">LRV0_1</strain>
    </source>
</reference>
<keyword evidence="5" id="KW-0723">Serine/threonine-protein kinase</keyword>
<keyword evidence="3" id="KW-0040">ANK repeat</keyword>
<dbReference type="PANTHER" id="PTHR13954:SF6">
    <property type="entry name" value="NON-SPECIFIC SERINE_THREONINE PROTEIN KINASE"/>
    <property type="match status" value="1"/>
</dbReference>
<feature type="repeat" description="ANK" evidence="3">
    <location>
        <begin position="81"/>
        <end position="117"/>
    </location>
</feature>
<feature type="binding site" evidence="4">
    <location>
        <position position="203"/>
    </location>
    <ligand>
        <name>ATP</name>
        <dbReference type="ChEBI" id="CHEBI:30616"/>
    </ligand>
</feature>
<evidence type="ECO:0000259" key="6">
    <source>
        <dbReference type="PROSITE" id="PS50011"/>
    </source>
</evidence>
<feature type="domain" description="Protein kinase" evidence="6">
    <location>
        <begin position="176"/>
        <end position="450"/>
    </location>
</feature>
<keyword evidence="8" id="KW-1185">Reference proteome</keyword>
<keyword evidence="5" id="KW-0808">Transferase</keyword>
<comment type="similarity">
    <text evidence="5">Belongs to the protein kinase superfamily.</text>
</comment>
<evidence type="ECO:0000256" key="1">
    <source>
        <dbReference type="ARBA" id="ARBA00022741"/>
    </source>
</evidence>